<evidence type="ECO:0000313" key="4">
    <source>
        <dbReference type="EMBL" id="SDE39579.1"/>
    </source>
</evidence>
<dbReference type="Proteomes" id="UP000199321">
    <property type="component" value="Unassembled WGS sequence"/>
</dbReference>
<feature type="transmembrane region" description="Helical" evidence="2">
    <location>
        <begin position="6"/>
        <end position="22"/>
    </location>
</feature>
<evidence type="ECO:0000256" key="1">
    <source>
        <dbReference type="SAM" id="MobiDB-lite"/>
    </source>
</evidence>
<dbReference type="RefSeq" id="WP_093139855.1">
    <property type="nucleotide sequence ID" value="NZ_BMWO01000001.1"/>
</dbReference>
<feature type="region of interest" description="Disordered" evidence="1">
    <location>
        <begin position="289"/>
        <end position="308"/>
    </location>
</feature>
<evidence type="ECO:0000313" key="5">
    <source>
        <dbReference type="Proteomes" id="UP000199321"/>
    </source>
</evidence>
<dbReference type="PANTHER" id="PTHR34978:SF3">
    <property type="entry name" value="SLR0241 PROTEIN"/>
    <property type="match status" value="1"/>
</dbReference>
<keyword evidence="5" id="KW-1185">Reference proteome</keyword>
<dbReference type="EMBL" id="FNBA01000001">
    <property type="protein sequence ID" value="SDE39579.1"/>
    <property type="molecule type" value="Genomic_DNA"/>
</dbReference>
<dbReference type="AlphaFoldDB" id="A0A1G7CJU4"/>
<protein>
    <submittedName>
        <fullName evidence="4">Signal transducer regulating beta-lactamase production, contains metallopeptidase domain</fullName>
    </submittedName>
</protein>
<sequence length="519" mass="59034">MEAYLIKSTACLLILFLFYKLVLENETMHRFKRFYLLGSILISVIIPWITFTTYVPALTASMPSVISDSVIVISSESKETTHYLPAILWTLYGIGVLFFSIRFFRNLKDLVLKIRNNPKVKQNNITTVLLQKEITPHTFFSYIFLNKRQFEAHTIPSEVLLHEQTHALQKHSIDILCIELIQIVFWFNPLVYFLKHAIKLNHEFLADQAVIQKGIKPNTYQNLLLAFSSNVTPLLANSINYSSIKKRFTVMKTKTSKRQALIRAFFLLPLVALLVFGFSTKETIQKKTTTTHSEQISSPNTPEKASPKQLAEYNKLARKYNAMDLENMVVKKKDMNRLHVIYNLMTTAQRKSAVAFPRFAPLPPAPDAPVVKKGVNDTDKNIPPPPPAPKTSGLQKATDAEIEIYNRLANKYKFATQNRMAVQKEEVNTLNLIYSKMTVSQQQKALPYPTFPPPPPGAFPAPDPAGYIIQMAKKGATFYIGNELITTEKAIEVIRENNSFQFEVKNENSKNPIVIFIGC</sequence>
<feature type="transmembrane region" description="Helical" evidence="2">
    <location>
        <begin position="34"/>
        <end position="55"/>
    </location>
</feature>
<feature type="transmembrane region" description="Helical" evidence="2">
    <location>
        <begin position="83"/>
        <end position="104"/>
    </location>
</feature>
<evidence type="ECO:0000256" key="2">
    <source>
        <dbReference type="SAM" id="Phobius"/>
    </source>
</evidence>
<name>A0A1G7CJU4_9FLAO</name>
<keyword evidence="2" id="KW-1133">Transmembrane helix</keyword>
<keyword evidence="2" id="KW-0812">Transmembrane</keyword>
<dbReference type="CDD" id="cd07341">
    <property type="entry name" value="M56_BlaR1_MecR1_like"/>
    <property type="match status" value="1"/>
</dbReference>
<organism evidence="4 5">
    <name type="scientific">Ulvibacter litoralis</name>
    <dbReference type="NCBI Taxonomy" id="227084"/>
    <lineage>
        <taxon>Bacteria</taxon>
        <taxon>Pseudomonadati</taxon>
        <taxon>Bacteroidota</taxon>
        <taxon>Flavobacteriia</taxon>
        <taxon>Flavobacteriales</taxon>
        <taxon>Flavobacteriaceae</taxon>
        <taxon>Ulvibacter</taxon>
    </lineage>
</organism>
<feature type="transmembrane region" description="Helical" evidence="2">
    <location>
        <begin position="260"/>
        <end position="279"/>
    </location>
</feature>
<accession>A0A1G7CJU4</accession>
<keyword evidence="2" id="KW-0472">Membrane</keyword>
<gene>
    <name evidence="4" type="ORF">SAMN05421855_101421</name>
</gene>
<feature type="domain" description="Peptidase M56" evidence="3">
    <location>
        <begin position="159"/>
        <end position="249"/>
    </location>
</feature>
<dbReference type="STRING" id="227084.SAMN05421855_101421"/>
<dbReference type="InterPro" id="IPR052173">
    <property type="entry name" value="Beta-lactam_resp_regulator"/>
</dbReference>
<dbReference type="PANTHER" id="PTHR34978">
    <property type="entry name" value="POSSIBLE SENSOR-TRANSDUCER PROTEIN BLAR"/>
    <property type="match status" value="1"/>
</dbReference>
<evidence type="ECO:0000259" key="3">
    <source>
        <dbReference type="Pfam" id="PF05569"/>
    </source>
</evidence>
<feature type="region of interest" description="Disordered" evidence="1">
    <location>
        <begin position="377"/>
        <end position="396"/>
    </location>
</feature>
<dbReference type="OrthoDB" id="1522859at2"/>
<reference evidence="4 5" key="1">
    <citation type="submission" date="2016-10" db="EMBL/GenBank/DDBJ databases">
        <authorList>
            <person name="de Groot N.N."/>
        </authorList>
    </citation>
    <scope>NUCLEOTIDE SEQUENCE [LARGE SCALE GENOMIC DNA]</scope>
    <source>
        <strain evidence="4 5">DSM 16195</strain>
    </source>
</reference>
<feature type="compositionally biased region" description="Polar residues" evidence="1">
    <location>
        <begin position="292"/>
        <end position="303"/>
    </location>
</feature>
<dbReference type="Pfam" id="PF05569">
    <property type="entry name" value="Peptidase_M56"/>
    <property type="match status" value="1"/>
</dbReference>
<proteinExistence type="predicted"/>
<dbReference type="InterPro" id="IPR008756">
    <property type="entry name" value="Peptidase_M56"/>
</dbReference>